<evidence type="ECO:0000256" key="1">
    <source>
        <dbReference type="ARBA" id="ARBA00023054"/>
    </source>
</evidence>
<gene>
    <name evidence="3" type="ORF">scyTo_0009792</name>
</gene>
<organism evidence="3 4">
    <name type="scientific">Scyliorhinus torazame</name>
    <name type="common">Cloudy catshark</name>
    <name type="synonym">Catulus torazame</name>
    <dbReference type="NCBI Taxonomy" id="75743"/>
    <lineage>
        <taxon>Eukaryota</taxon>
        <taxon>Metazoa</taxon>
        <taxon>Chordata</taxon>
        <taxon>Craniata</taxon>
        <taxon>Vertebrata</taxon>
        <taxon>Chondrichthyes</taxon>
        <taxon>Elasmobranchii</taxon>
        <taxon>Galeomorphii</taxon>
        <taxon>Galeoidea</taxon>
        <taxon>Carcharhiniformes</taxon>
        <taxon>Scyliorhinidae</taxon>
        <taxon>Scyliorhinus</taxon>
    </lineage>
</organism>
<protein>
    <submittedName>
        <fullName evidence="3">Uncharacterized protein</fullName>
    </submittedName>
</protein>
<dbReference type="EMBL" id="BFAA01004091">
    <property type="protein sequence ID" value="GCB64305.1"/>
    <property type="molecule type" value="Genomic_DNA"/>
</dbReference>
<reference evidence="3 4" key="1">
    <citation type="journal article" date="2018" name="Nat. Ecol. Evol.">
        <title>Shark genomes provide insights into elasmobranch evolution and the origin of vertebrates.</title>
        <authorList>
            <person name="Hara Y"/>
            <person name="Yamaguchi K"/>
            <person name="Onimaru K"/>
            <person name="Kadota M"/>
            <person name="Koyanagi M"/>
            <person name="Keeley SD"/>
            <person name="Tatsumi K"/>
            <person name="Tanaka K"/>
            <person name="Motone F"/>
            <person name="Kageyama Y"/>
            <person name="Nozu R"/>
            <person name="Adachi N"/>
            <person name="Nishimura O"/>
            <person name="Nakagawa R"/>
            <person name="Tanegashima C"/>
            <person name="Kiyatake I"/>
            <person name="Matsumoto R"/>
            <person name="Murakumo K"/>
            <person name="Nishida K"/>
            <person name="Terakita A"/>
            <person name="Kuratani S"/>
            <person name="Sato K"/>
            <person name="Hyodo S Kuraku.S."/>
        </authorList>
    </citation>
    <scope>NUCLEOTIDE SEQUENCE [LARGE SCALE GENOMIC DNA]</scope>
</reference>
<dbReference type="GO" id="GO:0000977">
    <property type="term" value="F:RNA polymerase II transcription regulatory region sequence-specific DNA binding"/>
    <property type="evidence" value="ECO:0007669"/>
    <property type="project" value="TreeGrafter"/>
</dbReference>
<dbReference type="PANTHER" id="PTHR14043">
    <property type="entry name" value="CCAAT DISPLACEMENT PROTEIN-RELATED"/>
    <property type="match status" value="1"/>
</dbReference>
<evidence type="ECO:0000313" key="4">
    <source>
        <dbReference type="Proteomes" id="UP000288216"/>
    </source>
</evidence>
<dbReference type="GO" id="GO:0000981">
    <property type="term" value="F:DNA-binding transcription factor activity, RNA polymerase II-specific"/>
    <property type="evidence" value="ECO:0007669"/>
    <property type="project" value="TreeGrafter"/>
</dbReference>
<keyword evidence="1 2" id="KW-0175">Coiled coil</keyword>
<dbReference type="GO" id="GO:0005634">
    <property type="term" value="C:nucleus"/>
    <property type="evidence" value="ECO:0007669"/>
    <property type="project" value="TreeGrafter"/>
</dbReference>
<dbReference type="OrthoDB" id="10257567at2759"/>
<evidence type="ECO:0000313" key="3">
    <source>
        <dbReference type="EMBL" id="GCB64305.1"/>
    </source>
</evidence>
<sequence>MGGGTSEGSGSQETSKTLEVILLEKNRSLQSENATLHITNSDLSDPVPALDLEQQLRLKAQRMQGIETENQKLRDTLEEYSKEFADIKNQEATIKALKDKINEDEHTLSSKAESHALGKEQTLQNDFTKKDRKLHFWPQNLRRLITRSKYYRQPWNQLRLSHVIQK</sequence>
<dbReference type="AlphaFoldDB" id="A0A401NTV0"/>
<comment type="caution">
    <text evidence="3">The sequence shown here is derived from an EMBL/GenBank/DDBJ whole genome shotgun (WGS) entry which is preliminary data.</text>
</comment>
<feature type="coiled-coil region" evidence="2">
    <location>
        <begin position="63"/>
        <end position="107"/>
    </location>
</feature>
<accession>A0A401NTV0</accession>
<dbReference type="Proteomes" id="UP000288216">
    <property type="component" value="Unassembled WGS sequence"/>
</dbReference>
<proteinExistence type="predicted"/>
<keyword evidence="4" id="KW-1185">Reference proteome</keyword>
<evidence type="ECO:0000256" key="2">
    <source>
        <dbReference type="SAM" id="Coils"/>
    </source>
</evidence>
<name>A0A401NTV0_SCYTO</name>
<dbReference type="PANTHER" id="PTHR14043:SF2">
    <property type="entry name" value="HOMEOBOX PROTEIN CUT"/>
    <property type="match status" value="1"/>
</dbReference>